<dbReference type="OrthoDB" id="2431447at2759"/>
<evidence type="ECO:0000313" key="2">
    <source>
        <dbReference type="Proteomes" id="UP000094819"/>
    </source>
</evidence>
<evidence type="ECO:0008006" key="3">
    <source>
        <dbReference type="Google" id="ProtNLM"/>
    </source>
</evidence>
<protein>
    <recommendedName>
        <fullName evidence="3">Tc1-like transposase DDE domain-containing protein</fullName>
    </recommendedName>
</protein>
<proteinExistence type="predicted"/>
<dbReference type="AlphaFoldDB" id="A0A1E3K7B4"/>
<organism evidence="1 2">
    <name type="scientific">Cryptococcus wingfieldii CBS 7118</name>
    <dbReference type="NCBI Taxonomy" id="1295528"/>
    <lineage>
        <taxon>Eukaryota</taxon>
        <taxon>Fungi</taxon>
        <taxon>Dikarya</taxon>
        <taxon>Basidiomycota</taxon>
        <taxon>Agaricomycotina</taxon>
        <taxon>Tremellomycetes</taxon>
        <taxon>Tremellales</taxon>
        <taxon>Cryptococcaceae</taxon>
        <taxon>Cryptococcus</taxon>
    </lineage>
</organism>
<evidence type="ECO:0000313" key="1">
    <source>
        <dbReference type="EMBL" id="ODO08969.1"/>
    </source>
</evidence>
<sequence length="359" mass="41142">MTERTGLTRCFSPSSSHPLIFAHHLWQPKRCFFSERHAKERVKLVTSETHSHDPWVKAFIKDPNAASSHCDLLIASPVLSVGSTNWALHDEEVPQQVKDAIDSMTEPMGSAIFKISRKSKTFPPALAARNRKDWEEWGETLWKEWWYLSDHQGAREDEDLLVVEDNAPVHNAAATQEVREELGIERSYHPAMSFKYAAEGMQHRQMEIVNRDNSVVAKSREYDLIRKAIKGGMLNPVLVAHGEDPSFGTADRHGYDEFVVYASIEPVWGILKRKVDKMPRPRNTDHLERMIQTAWDEIPQEQINRLIERQHEVYAELKPKQGVAHGVLDQGESFQDKPHDQSLIAECNAVRNWIAVCWG</sequence>
<name>A0A1E3K7B4_9TREE</name>
<dbReference type="RefSeq" id="XP_019035824.1">
    <property type="nucleotide sequence ID" value="XM_019172882.1"/>
</dbReference>
<dbReference type="InterPro" id="IPR036397">
    <property type="entry name" value="RNaseH_sf"/>
</dbReference>
<dbReference type="GeneID" id="30189921"/>
<gene>
    <name evidence="1" type="ORF">L198_00708</name>
</gene>
<keyword evidence="2" id="KW-1185">Reference proteome</keyword>
<dbReference type="EMBL" id="AWGH01000001">
    <property type="protein sequence ID" value="ODO08969.1"/>
    <property type="molecule type" value="Genomic_DNA"/>
</dbReference>
<reference evidence="1 2" key="1">
    <citation type="submission" date="2016-06" db="EMBL/GenBank/DDBJ databases">
        <title>Evolution of pathogenesis and genome organization in the Tremellales.</title>
        <authorList>
            <person name="Cuomo C."/>
            <person name="Litvintseva A."/>
            <person name="Heitman J."/>
            <person name="Chen Y."/>
            <person name="Sun S."/>
            <person name="Springer D."/>
            <person name="Dromer F."/>
            <person name="Young S."/>
            <person name="Zeng Q."/>
            <person name="Chapman S."/>
            <person name="Gujja S."/>
            <person name="Saif S."/>
            <person name="Birren B."/>
        </authorList>
    </citation>
    <scope>NUCLEOTIDE SEQUENCE [LARGE SCALE GENOMIC DNA]</scope>
    <source>
        <strain evidence="1 2">CBS 7118</strain>
    </source>
</reference>
<comment type="caution">
    <text evidence="1">The sequence shown here is derived from an EMBL/GenBank/DDBJ whole genome shotgun (WGS) entry which is preliminary data.</text>
</comment>
<accession>A0A1E3K7B4</accession>
<dbReference type="Gene3D" id="3.30.420.10">
    <property type="entry name" value="Ribonuclease H-like superfamily/Ribonuclease H"/>
    <property type="match status" value="1"/>
</dbReference>
<dbReference type="Proteomes" id="UP000094819">
    <property type="component" value="Unassembled WGS sequence"/>
</dbReference>
<dbReference type="GO" id="GO:0003676">
    <property type="term" value="F:nucleic acid binding"/>
    <property type="evidence" value="ECO:0007669"/>
    <property type="project" value="InterPro"/>
</dbReference>